<protein>
    <submittedName>
        <fullName evidence="1">Uncharacterized protein</fullName>
    </submittedName>
</protein>
<name>A0A5C5YJ21_9BACT</name>
<keyword evidence="2" id="KW-1185">Reference proteome</keyword>
<evidence type="ECO:0000313" key="2">
    <source>
        <dbReference type="Proteomes" id="UP000318053"/>
    </source>
</evidence>
<sequence>MNDRRDTGHHGDDPRAAARHRCNELVNGRVQVAEDRRNQIRSPSETLTDRAISQDDFDRVPSNGAADETHAMGPGSELKRMLPWLSKTAKSGLAKHRIITMNKWGSKGCRLNLETIAAWLVSEAIQHGMEADDLPLATARALVQTAIGRFERKFPDGSLEGD</sequence>
<evidence type="ECO:0000313" key="1">
    <source>
        <dbReference type="EMBL" id="TWT74865.1"/>
    </source>
</evidence>
<reference evidence="1 2" key="1">
    <citation type="submission" date="2019-02" db="EMBL/GenBank/DDBJ databases">
        <title>Deep-cultivation of Planctomycetes and their phenomic and genomic characterization uncovers novel biology.</title>
        <authorList>
            <person name="Wiegand S."/>
            <person name="Jogler M."/>
            <person name="Boedeker C."/>
            <person name="Pinto D."/>
            <person name="Vollmers J."/>
            <person name="Rivas-Marin E."/>
            <person name="Kohn T."/>
            <person name="Peeters S.H."/>
            <person name="Heuer A."/>
            <person name="Rast P."/>
            <person name="Oberbeckmann S."/>
            <person name="Bunk B."/>
            <person name="Jeske O."/>
            <person name="Meyerdierks A."/>
            <person name="Storesund J.E."/>
            <person name="Kallscheuer N."/>
            <person name="Luecker S."/>
            <person name="Lage O.M."/>
            <person name="Pohl T."/>
            <person name="Merkel B.J."/>
            <person name="Hornburger P."/>
            <person name="Mueller R.-W."/>
            <person name="Bruemmer F."/>
            <person name="Labrenz M."/>
            <person name="Spormann A.M."/>
            <person name="Op Den Camp H."/>
            <person name="Overmann J."/>
            <person name="Amann R."/>
            <person name="Jetten M.S.M."/>
            <person name="Mascher T."/>
            <person name="Medema M.H."/>
            <person name="Devos D.P."/>
            <person name="Kaster A.-K."/>
            <person name="Ovreas L."/>
            <person name="Rohde M."/>
            <person name="Galperin M.Y."/>
            <person name="Jogler C."/>
        </authorList>
    </citation>
    <scope>NUCLEOTIDE SEQUENCE [LARGE SCALE GENOMIC DNA]</scope>
    <source>
        <strain evidence="1 2">CA85</strain>
    </source>
</reference>
<dbReference type="RefSeq" id="WP_146389261.1">
    <property type="nucleotide sequence ID" value="NZ_SJPK01000001.1"/>
</dbReference>
<dbReference type="Proteomes" id="UP000318053">
    <property type="component" value="Unassembled WGS sequence"/>
</dbReference>
<accession>A0A5C5YJ21</accession>
<comment type="caution">
    <text evidence="1">The sequence shown here is derived from an EMBL/GenBank/DDBJ whole genome shotgun (WGS) entry which is preliminary data.</text>
</comment>
<proteinExistence type="predicted"/>
<dbReference type="OrthoDB" id="260772at2"/>
<organism evidence="1 2">
    <name type="scientific">Allorhodopirellula solitaria</name>
    <dbReference type="NCBI Taxonomy" id="2527987"/>
    <lineage>
        <taxon>Bacteria</taxon>
        <taxon>Pseudomonadati</taxon>
        <taxon>Planctomycetota</taxon>
        <taxon>Planctomycetia</taxon>
        <taxon>Pirellulales</taxon>
        <taxon>Pirellulaceae</taxon>
        <taxon>Allorhodopirellula</taxon>
    </lineage>
</organism>
<dbReference type="EMBL" id="SJPK01000001">
    <property type="protein sequence ID" value="TWT74865.1"/>
    <property type="molecule type" value="Genomic_DNA"/>
</dbReference>
<gene>
    <name evidence="1" type="ORF">CA85_01510</name>
</gene>
<dbReference type="AlphaFoldDB" id="A0A5C5YJ21"/>